<evidence type="ECO:0000256" key="4">
    <source>
        <dbReference type="ARBA" id="ARBA00023163"/>
    </source>
</evidence>
<comment type="subcellular location">
    <subcellularLocation>
        <location evidence="1">Nucleus</location>
    </subcellularLocation>
</comment>
<dbReference type="GO" id="GO:0005634">
    <property type="term" value="C:nucleus"/>
    <property type="evidence" value="ECO:0007669"/>
    <property type="project" value="UniProtKB-SubCell"/>
</dbReference>
<proteinExistence type="predicted"/>
<dbReference type="SMART" id="SM00066">
    <property type="entry name" value="GAL4"/>
    <property type="match status" value="1"/>
</dbReference>
<dbReference type="Pfam" id="PF00172">
    <property type="entry name" value="Zn_clus"/>
    <property type="match status" value="1"/>
</dbReference>
<evidence type="ECO:0000259" key="7">
    <source>
        <dbReference type="PROSITE" id="PS50048"/>
    </source>
</evidence>
<keyword evidence="2" id="KW-0805">Transcription regulation</keyword>
<feature type="region of interest" description="Disordered" evidence="6">
    <location>
        <begin position="250"/>
        <end position="269"/>
    </location>
</feature>
<dbReference type="AlphaFoldDB" id="A0A4U0UD58"/>
<evidence type="ECO:0000256" key="2">
    <source>
        <dbReference type="ARBA" id="ARBA00023015"/>
    </source>
</evidence>
<protein>
    <recommendedName>
        <fullName evidence="7">Zn(2)-C6 fungal-type domain-containing protein</fullName>
    </recommendedName>
</protein>
<dbReference type="PANTHER" id="PTHR47540">
    <property type="entry name" value="THIAMINE REPRESSIBLE GENES REGULATORY PROTEIN THI5"/>
    <property type="match status" value="1"/>
</dbReference>
<dbReference type="InterPro" id="IPR051711">
    <property type="entry name" value="Stress_Response_Reg"/>
</dbReference>
<dbReference type="EMBL" id="NAJL01000003">
    <property type="protein sequence ID" value="TKA33294.1"/>
    <property type="molecule type" value="Genomic_DNA"/>
</dbReference>
<gene>
    <name evidence="8" type="ORF">B0A50_00847</name>
</gene>
<feature type="compositionally biased region" description="Low complexity" evidence="6">
    <location>
        <begin position="414"/>
        <end position="438"/>
    </location>
</feature>
<comment type="caution">
    <text evidence="8">The sequence shown here is derived from an EMBL/GenBank/DDBJ whole genome shotgun (WGS) entry which is preliminary data.</text>
</comment>
<evidence type="ECO:0000313" key="8">
    <source>
        <dbReference type="EMBL" id="TKA33294.1"/>
    </source>
</evidence>
<organism evidence="8 9">
    <name type="scientific">Salinomyces thailandicus</name>
    <dbReference type="NCBI Taxonomy" id="706561"/>
    <lineage>
        <taxon>Eukaryota</taxon>
        <taxon>Fungi</taxon>
        <taxon>Dikarya</taxon>
        <taxon>Ascomycota</taxon>
        <taxon>Pezizomycotina</taxon>
        <taxon>Dothideomycetes</taxon>
        <taxon>Dothideomycetidae</taxon>
        <taxon>Mycosphaerellales</taxon>
        <taxon>Teratosphaeriaceae</taxon>
        <taxon>Salinomyces</taxon>
    </lineage>
</organism>
<accession>A0A4U0UD58</accession>
<dbReference type="GO" id="GO:0045944">
    <property type="term" value="P:positive regulation of transcription by RNA polymerase II"/>
    <property type="evidence" value="ECO:0007669"/>
    <property type="project" value="TreeGrafter"/>
</dbReference>
<feature type="compositionally biased region" description="Polar residues" evidence="6">
    <location>
        <begin position="498"/>
        <end position="555"/>
    </location>
</feature>
<dbReference type="InterPro" id="IPR036864">
    <property type="entry name" value="Zn2-C6_fun-type_DNA-bd_sf"/>
</dbReference>
<dbReference type="SUPFAM" id="SSF57701">
    <property type="entry name" value="Zn2/Cys6 DNA-binding domain"/>
    <property type="match status" value="1"/>
</dbReference>
<dbReference type="GO" id="GO:0000981">
    <property type="term" value="F:DNA-binding transcription factor activity, RNA polymerase II-specific"/>
    <property type="evidence" value="ECO:0007669"/>
    <property type="project" value="InterPro"/>
</dbReference>
<feature type="compositionally biased region" description="Low complexity" evidence="6">
    <location>
        <begin position="1"/>
        <end position="26"/>
    </location>
</feature>
<feature type="region of interest" description="Disordered" evidence="6">
    <location>
        <begin position="1"/>
        <end position="31"/>
    </location>
</feature>
<keyword evidence="9" id="KW-1185">Reference proteome</keyword>
<evidence type="ECO:0000256" key="5">
    <source>
        <dbReference type="ARBA" id="ARBA00023242"/>
    </source>
</evidence>
<keyword evidence="4" id="KW-0804">Transcription</keyword>
<name>A0A4U0UD58_9PEZI</name>
<dbReference type="PANTHER" id="PTHR47540:SF6">
    <property type="entry name" value="ZN(II)2CYS6 TRANSCRIPTION FACTOR (EUROFUNG)"/>
    <property type="match status" value="1"/>
</dbReference>
<feature type="domain" description="Zn(2)-C6 fungal-type" evidence="7">
    <location>
        <begin position="86"/>
        <end position="122"/>
    </location>
</feature>
<dbReference type="CDD" id="cd00067">
    <property type="entry name" value="GAL4"/>
    <property type="match status" value="1"/>
</dbReference>
<evidence type="ECO:0000256" key="6">
    <source>
        <dbReference type="SAM" id="MobiDB-lite"/>
    </source>
</evidence>
<dbReference type="GO" id="GO:0008270">
    <property type="term" value="F:zinc ion binding"/>
    <property type="evidence" value="ECO:0007669"/>
    <property type="project" value="InterPro"/>
</dbReference>
<dbReference type="GO" id="GO:0043565">
    <property type="term" value="F:sequence-specific DNA binding"/>
    <property type="evidence" value="ECO:0007669"/>
    <property type="project" value="TreeGrafter"/>
</dbReference>
<sequence>MMMTQSYHGSGEYESSYRASQHRSSSTAGYYDRPAPYSAYGSYGYHEPPRQELRPEYGGRPVTRALIHETEPELAPGTARRRIAVACSRCRRRKIKCSGDPGDGTGCQACRASGADVTACTFNRVGTIVPGVEAYPQASSAGAAPHSAGYATDGLPGNGWLGTHHQPQQRPSLPTLHTRSSFLDGYDQYENSPVDSYTYASTAMPRQDSYASSYPGIENYRSWTSSSGPVSAPVSSSYYEQQPSYSFGSLQAPSYSQQGTGRLPSVTTDTFGSLNMSSLHSSLPAHTAQERRLPAPYTITYPPPQAPYSPTQQLPEIRPLGSFSEPRVHINGIHSRNAMPWSSSDTVPSSARTASATSMAPLTGMPSTASAGEHHSQHRQHHHDTTPVSEPAFGYQFPLTQANLPTTDSRDDSSASATGLASLDSFSSTGSSSSSTATMPPPPAASSRYAPSSHHHNQQPPQQHALPILQPEDTHRPSYHGRPTTSSHDTGPPPASLYSFSTDTGSDRPPTSDSNHTASSNGTAAPSASGDVGQTQTGAYAQLCQPQPQHVTSVETLRRQESFEQQQQQRAATGQHRMSVSNLNGRY</sequence>
<dbReference type="PROSITE" id="PS50048">
    <property type="entry name" value="ZN2_CY6_FUNGAL_2"/>
    <property type="match status" value="1"/>
</dbReference>
<dbReference type="OrthoDB" id="5394557at2759"/>
<evidence type="ECO:0000313" key="9">
    <source>
        <dbReference type="Proteomes" id="UP000308549"/>
    </source>
</evidence>
<keyword evidence="5" id="KW-0539">Nucleus</keyword>
<feature type="compositionally biased region" description="Polar residues" evidence="6">
    <location>
        <begin position="570"/>
        <end position="587"/>
    </location>
</feature>
<evidence type="ECO:0000256" key="1">
    <source>
        <dbReference type="ARBA" id="ARBA00004123"/>
    </source>
</evidence>
<dbReference type="Proteomes" id="UP000308549">
    <property type="component" value="Unassembled WGS sequence"/>
</dbReference>
<reference evidence="8 9" key="1">
    <citation type="submission" date="2017-03" db="EMBL/GenBank/DDBJ databases">
        <title>Genomes of endolithic fungi from Antarctica.</title>
        <authorList>
            <person name="Coleine C."/>
            <person name="Masonjones S."/>
            <person name="Stajich J.E."/>
        </authorList>
    </citation>
    <scope>NUCLEOTIDE SEQUENCE [LARGE SCALE GENOMIC DNA]</scope>
    <source>
        <strain evidence="8 9">CCFEE 6315</strain>
    </source>
</reference>
<dbReference type="Gene3D" id="4.10.240.10">
    <property type="entry name" value="Zn(2)-C6 fungal-type DNA-binding domain"/>
    <property type="match status" value="1"/>
</dbReference>
<feature type="compositionally biased region" description="Low complexity" evidence="6">
    <location>
        <begin position="349"/>
        <end position="360"/>
    </location>
</feature>
<evidence type="ECO:0000256" key="3">
    <source>
        <dbReference type="ARBA" id="ARBA00023125"/>
    </source>
</evidence>
<dbReference type="InterPro" id="IPR001138">
    <property type="entry name" value="Zn2Cys6_DnaBD"/>
</dbReference>
<keyword evidence="3" id="KW-0238">DNA-binding</keyword>
<feature type="region of interest" description="Disordered" evidence="6">
    <location>
        <begin position="334"/>
        <end position="587"/>
    </location>
</feature>
<feature type="compositionally biased region" description="Low complexity" evidence="6">
    <location>
        <begin position="445"/>
        <end position="464"/>
    </location>
</feature>